<evidence type="ECO:0000259" key="3">
    <source>
        <dbReference type="Pfam" id="PF12146"/>
    </source>
</evidence>
<dbReference type="InterPro" id="IPR000073">
    <property type="entry name" value="AB_hydrolase_1"/>
</dbReference>
<evidence type="ECO:0000256" key="1">
    <source>
        <dbReference type="ARBA" id="ARBA00022801"/>
    </source>
</evidence>
<dbReference type="InterPro" id="IPR050300">
    <property type="entry name" value="GDXG_lipolytic_enzyme"/>
</dbReference>
<organism evidence="4 5">
    <name type="scientific">Arcanobacterium bovis</name>
    <dbReference type="NCBI Taxonomy" id="2529275"/>
    <lineage>
        <taxon>Bacteria</taxon>
        <taxon>Bacillati</taxon>
        <taxon>Actinomycetota</taxon>
        <taxon>Actinomycetes</taxon>
        <taxon>Actinomycetales</taxon>
        <taxon>Actinomycetaceae</taxon>
        <taxon>Arcanobacterium</taxon>
    </lineage>
</organism>
<evidence type="ECO:0000313" key="5">
    <source>
        <dbReference type="Proteomes" id="UP000293036"/>
    </source>
</evidence>
<feature type="domain" description="Serine aminopeptidase S33" evidence="3">
    <location>
        <begin position="14"/>
        <end position="221"/>
    </location>
</feature>
<sequence length="588" mass="64400">MPNHRLAYYESGNQVNGTIIAFHGVTDNAASLVDIATRFGSRWRVVLIDSLGHGISPRFTKDELSNPFAAAVAAAEATVSHILESSLHHKVVALGHSMGGAITTQLAVRHPQWFHGVVLEDPALLTPEQQQRYLENAPHLVEQTQYVSENPTKAIAELRAEYPRWTQPECTAWAQAKAQVDRSFVETGVVGLSDIAALDRLVVPALVVSGDGDDILLDAARTDSLTNPHLKMVRIAQASHTVRRDQPQTFFAAVEDFLDGLVSAESQVPTPYIRPDMADVVANTPAQDMRDVLKLRARADTMFSSSIAWPEGINLSETDVVGRKVRIVSNSDEPRVVILSLHGGGYVSGRPQFDDERHVDLLRLVSDLEWPDAAGHVAKVLIASPDYRLAPEHPYPANAQDAAATLVYLAQKYPDAQLIVYGDSAGAGTGLQMFTQDIPVDVRTRVKCFVAMEPCLEPYMNSLSWVTYRNGPVWDRQASEGAWAHFLSVRSAQSADVPMVDSQVAERSVYRLPEACEVPPMCVVVNSADPLRDEGINLATRLTDAGVETELWMCAGSVHGGLSIPGSVIWEQNQHNIARFIQHRILAQ</sequence>
<proteinExistence type="predicted"/>
<dbReference type="Proteomes" id="UP000293036">
    <property type="component" value="Unassembled WGS sequence"/>
</dbReference>
<dbReference type="InterPro" id="IPR022742">
    <property type="entry name" value="Hydrolase_4"/>
</dbReference>
<dbReference type="Gene3D" id="3.40.50.1820">
    <property type="entry name" value="alpha/beta hydrolase"/>
    <property type="match status" value="2"/>
</dbReference>
<reference evidence="4 5" key="1">
    <citation type="submission" date="2019-02" db="EMBL/GenBank/DDBJ databases">
        <title>Arcanobacterium bovis sp. nov., isolated from the milk of a cow with mastitis.</title>
        <authorList>
            <person name="Sammra O."/>
            <person name="Foster G."/>
            <person name="Hassan A."/>
            <person name="Alssahen M."/>
            <person name="Laemmler C."/>
            <person name="Borowiak M."/>
            <person name="Malorny B."/>
            <person name="Abdulmawjood A."/>
        </authorList>
    </citation>
    <scope>NUCLEOTIDE SEQUENCE [LARGE SCALE GENOMIC DNA]</scope>
    <source>
        <strain evidence="4 5">C605018/01/1</strain>
    </source>
</reference>
<dbReference type="InterPro" id="IPR029058">
    <property type="entry name" value="AB_hydrolase_fold"/>
</dbReference>
<keyword evidence="1 4" id="KW-0378">Hydrolase</keyword>
<dbReference type="GO" id="GO:0016787">
    <property type="term" value="F:hydrolase activity"/>
    <property type="evidence" value="ECO:0007669"/>
    <property type="project" value="UniProtKB-KW"/>
</dbReference>
<dbReference type="RefSeq" id="WP_131279094.1">
    <property type="nucleotide sequence ID" value="NZ_JBHSLR010000009.1"/>
</dbReference>
<keyword evidence="5" id="KW-1185">Reference proteome</keyword>
<gene>
    <name evidence="4" type="ORF">EZJ44_00605</name>
</gene>
<comment type="caution">
    <text evidence="4">The sequence shown here is derived from an EMBL/GenBank/DDBJ whole genome shotgun (WGS) entry which is preliminary data.</text>
</comment>
<name>A0A4Q9V274_9ACTO</name>
<dbReference type="SUPFAM" id="SSF53474">
    <property type="entry name" value="alpha/beta-Hydrolases"/>
    <property type="match status" value="2"/>
</dbReference>
<feature type="domain" description="Alpha/beta hydrolase fold-3" evidence="2">
    <location>
        <begin position="339"/>
        <end position="560"/>
    </location>
</feature>
<dbReference type="Pfam" id="PF12146">
    <property type="entry name" value="Hydrolase_4"/>
    <property type="match status" value="1"/>
</dbReference>
<evidence type="ECO:0000259" key="2">
    <source>
        <dbReference type="Pfam" id="PF07859"/>
    </source>
</evidence>
<dbReference type="PANTHER" id="PTHR48081:SF8">
    <property type="entry name" value="ALPHA_BETA HYDROLASE FOLD-3 DOMAIN-CONTAINING PROTEIN-RELATED"/>
    <property type="match status" value="1"/>
</dbReference>
<dbReference type="Pfam" id="PF07859">
    <property type="entry name" value="Abhydrolase_3"/>
    <property type="match status" value="1"/>
</dbReference>
<dbReference type="PRINTS" id="PR00111">
    <property type="entry name" value="ABHYDROLASE"/>
</dbReference>
<accession>A0A4Q9V274</accession>
<protein>
    <submittedName>
        <fullName evidence="4">Alpha/beta hydrolase</fullName>
    </submittedName>
</protein>
<evidence type="ECO:0000313" key="4">
    <source>
        <dbReference type="EMBL" id="TBW23678.1"/>
    </source>
</evidence>
<dbReference type="InterPro" id="IPR013094">
    <property type="entry name" value="AB_hydrolase_3"/>
</dbReference>
<dbReference type="PANTHER" id="PTHR48081">
    <property type="entry name" value="AB HYDROLASE SUPERFAMILY PROTEIN C4A8.06C"/>
    <property type="match status" value="1"/>
</dbReference>
<dbReference type="AlphaFoldDB" id="A0A4Q9V274"/>
<dbReference type="EMBL" id="SJDT01000001">
    <property type="protein sequence ID" value="TBW23678.1"/>
    <property type="molecule type" value="Genomic_DNA"/>
</dbReference>
<dbReference type="OrthoDB" id="8444301at2"/>